<dbReference type="Proteomes" id="UP000268535">
    <property type="component" value="Unassembled WGS sequence"/>
</dbReference>
<dbReference type="AlphaFoldDB" id="A0A4P9WYS3"/>
<evidence type="ECO:0000313" key="5">
    <source>
        <dbReference type="EMBL" id="RKP03075.1"/>
    </source>
</evidence>
<evidence type="ECO:0000313" key="7">
    <source>
        <dbReference type="Proteomes" id="UP000274922"/>
    </source>
</evidence>
<organism evidence="4 6">
    <name type="scientific">Caulochytrium protostelioides</name>
    <dbReference type="NCBI Taxonomy" id="1555241"/>
    <lineage>
        <taxon>Eukaryota</taxon>
        <taxon>Fungi</taxon>
        <taxon>Fungi incertae sedis</taxon>
        <taxon>Chytridiomycota</taxon>
        <taxon>Chytridiomycota incertae sedis</taxon>
        <taxon>Chytridiomycetes</taxon>
        <taxon>Caulochytriales</taxon>
        <taxon>Caulochytriaceae</taxon>
        <taxon>Caulochytrium</taxon>
    </lineage>
</organism>
<sequence>MVVPAVALWATLLVPWAHGAAVALPEFDVPQPQQPSEADQAQADNVVNSQLMQGFTGARVRVRIASVATDPLFEGLDPDDAMHHVEAVHAGMQTDAFCNAWRESILPSFKTMAQRGAHLHWGQAAQDEANRHVENGFSAVMSKHIEDTLRFELPQRRRMRMRMRMRRLRRTRRAVVTADPADHAAADHGTPISDVRTVETIGHTPVIASNSNAKSEDVSPLSAAMTGMAGDVSYDEEEDFLTWKRVLHTFWNMLMSVLIGITVQVIIGAIMAGSALTMGGLVLILRAAAIANIIFGVAFGLLLLCGQMWIHHMKKKINRQMLIESISYDDMEDINITKDKVEDSALLVRVHQSKREDEAVEAGTFFSIPEDTRDREQRMVVKNIAAVATEGDDALRGSLRGPKDEDDMGDEPEPETEPTPLPVDPRTPEEKQLQEETFKAQEAQLEAEEAAEPGGAAPH</sequence>
<evidence type="ECO:0000313" key="4">
    <source>
        <dbReference type="EMBL" id="RKO96680.1"/>
    </source>
</evidence>
<reference evidence="5" key="2">
    <citation type="submission" date="2018-04" db="EMBL/GenBank/DDBJ databases">
        <title>Leveraging single-cell genomics to expand the Fungal Tree of Life.</title>
        <authorList>
            <consortium name="DOE Joint Genome Institute"/>
            <person name="Ahrendt S.R."/>
            <person name="Quandt C.A."/>
            <person name="Ciobanu D."/>
            <person name="Clum A."/>
            <person name="Salamov A."/>
            <person name="Andreopoulos B."/>
            <person name="Cheng J.-F."/>
            <person name="Woyke T."/>
            <person name="Pelin A."/>
            <person name="Henrissat B."/>
            <person name="Benny G.L."/>
            <person name="Smith M.E."/>
            <person name="James T.Y."/>
            <person name="Grigoriev I.V."/>
        </authorList>
    </citation>
    <scope>NUCLEOTIDE SEQUENCE</scope>
    <source>
        <strain evidence="5">ATCC 52028</strain>
    </source>
</reference>
<feature type="signal peptide" evidence="3">
    <location>
        <begin position="1"/>
        <end position="19"/>
    </location>
</feature>
<evidence type="ECO:0000256" key="3">
    <source>
        <dbReference type="SAM" id="SignalP"/>
    </source>
</evidence>
<feature type="compositionally biased region" description="Acidic residues" evidence="1">
    <location>
        <begin position="404"/>
        <end position="416"/>
    </location>
</feature>
<name>A0A4P9WYS3_9FUNG</name>
<proteinExistence type="predicted"/>
<dbReference type="EMBL" id="ML014129">
    <property type="protein sequence ID" value="RKP03075.1"/>
    <property type="molecule type" value="Genomic_DNA"/>
</dbReference>
<keyword evidence="2" id="KW-0812">Transmembrane</keyword>
<accession>A0A4P9WYS3</accession>
<dbReference type="EMBL" id="ML009708">
    <property type="protein sequence ID" value="RKO96680.1"/>
    <property type="molecule type" value="Genomic_DNA"/>
</dbReference>
<evidence type="ECO:0000313" key="6">
    <source>
        <dbReference type="Proteomes" id="UP000268535"/>
    </source>
</evidence>
<dbReference type="Proteomes" id="UP000274922">
    <property type="component" value="Unassembled WGS sequence"/>
</dbReference>
<evidence type="ECO:0008006" key="8">
    <source>
        <dbReference type="Google" id="ProtNLM"/>
    </source>
</evidence>
<keyword evidence="3" id="KW-0732">Signal</keyword>
<evidence type="ECO:0000256" key="1">
    <source>
        <dbReference type="SAM" id="MobiDB-lite"/>
    </source>
</evidence>
<evidence type="ECO:0000256" key="2">
    <source>
        <dbReference type="SAM" id="Phobius"/>
    </source>
</evidence>
<feature type="compositionally biased region" description="Basic and acidic residues" evidence="1">
    <location>
        <begin position="426"/>
        <end position="439"/>
    </location>
</feature>
<reference evidence="4" key="3">
    <citation type="submission" date="2018-08" db="EMBL/GenBank/DDBJ databases">
        <title>Leveraging single-cell genomics to expand the Fungal Tree of Life.</title>
        <authorList>
            <consortium name="DOE Joint Genome Institute"/>
            <person name="Ahrendt S.R."/>
            <person name="Quandt C.A."/>
            <person name="Ciobanu D."/>
            <person name="Clum A."/>
            <person name="Salamov A."/>
            <person name="Andreopoulos B."/>
            <person name="Cheng J.-F."/>
            <person name="Woyke T."/>
            <person name="Pelin A."/>
            <person name="Henrissat B."/>
            <person name="Reynolds N."/>
            <person name="Benny G.L."/>
            <person name="Smith M.E."/>
            <person name="James T.Y."/>
            <person name="Grigoriev I.V."/>
        </authorList>
    </citation>
    <scope>NUCLEOTIDE SEQUENCE</scope>
    <source>
        <strain evidence="4">ATCC 52028</strain>
    </source>
</reference>
<feature type="transmembrane region" description="Helical" evidence="2">
    <location>
        <begin position="283"/>
        <end position="310"/>
    </location>
</feature>
<feature type="chain" id="PRO_5036118882" description="Transmembrane protein" evidence="3">
    <location>
        <begin position="20"/>
        <end position="459"/>
    </location>
</feature>
<protein>
    <recommendedName>
        <fullName evidence="8">Transmembrane protein</fullName>
    </recommendedName>
</protein>
<feature type="transmembrane region" description="Helical" evidence="2">
    <location>
        <begin position="250"/>
        <end position="271"/>
    </location>
</feature>
<feature type="region of interest" description="Disordered" evidence="1">
    <location>
        <begin position="392"/>
        <end position="459"/>
    </location>
</feature>
<keyword evidence="7" id="KW-1185">Reference proteome</keyword>
<keyword evidence="2" id="KW-0472">Membrane</keyword>
<keyword evidence="2" id="KW-1133">Transmembrane helix</keyword>
<reference evidence="6 7" key="1">
    <citation type="journal article" date="2018" name="Nat. Microbiol.">
        <title>Leveraging single-cell genomics to expand the fungal tree of life.</title>
        <authorList>
            <person name="Ahrendt S.R."/>
            <person name="Quandt C.A."/>
            <person name="Ciobanu D."/>
            <person name="Clum A."/>
            <person name="Salamov A."/>
            <person name="Andreopoulos B."/>
            <person name="Cheng J.F."/>
            <person name="Woyke T."/>
            <person name="Pelin A."/>
            <person name="Henrissat B."/>
            <person name="Reynolds N.K."/>
            <person name="Benny G.L."/>
            <person name="Smith M.E."/>
            <person name="James T.Y."/>
            <person name="Grigoriev I.V."/>
        </authorList>
    </citation>
    <scope>NUCLEOTIDE SEQUENCE [LARGE SCALE GENOMIC DNA]</scope>
    <source>
        <strain evidence="6 7">ATCC 52028</strain>
    </source>
</reference>
<gene>
    <name evidence="4" type="ORF">CAUPRSCDRAFT_11630</name>
    <name evidence="5" type="ORF">CXG81DRAFT_17334</name>
</gene>